<reference evidence="2" key="1">
    <citation type="journal article" date="2020" name="bioRxiv">
        <title>Integrative omics analysis of Pseudomonas aeruginosa virus PA5oct highlights the molecular complexity of jumbo phages.</title>
        <authorList>
            <person name="Lood C."/>
            <person name="Danis-Wlodarczyk K."/>
            <person name="Blasdel B.G."/>
            <person name="Jang H.B."/>
            <person name="Vandenheuvel D."/>
            <person name="Briers Y."/>
            <person name="Noben J.-P."/>
            <person name="van Noort V."/>
            <person name="Drulis-Kawa Z."/>
            <person name="Lavigne R."/>
        </authorList>
    </citation>
    <scope>NUCLEOTIDE SEQUENCE [LARGE SCALE GENOMIC DNA]</scope>
</reference>
<gene>
    <name evidence="1" type="ORF">EST35_0089</name>
</gene>
<dbReference type="Proteomes" id="UP000316733">
    <property type="component" value="Segment"/>
</dbReference>
<accession>A0A4Y5JUZ5</accession>
<sequence>MSAELKRLLEIFPTFKSFIYAKGAYGIDVWKATGSVTLEQVSNAVNAGNAEWQCKGDPTCSLEQNSMYIFITIQEPDYTGMVDIDVCVKITNGNEVSYQIA</sequence>
<proteinExistence type="predicted"/>
<evidence type="ECO:0000313" key="1">
    <source>
        <dbReference type="EMBL" id="QCG75971.1"/>
    </source>
</evidence>
<organism evidence="1 2">
    <name type="scientific">Pseudomonas phage vB_PaeM_PA5oct</name>
    <dbReference type="NCBI Taxonomy" id="2163605"/>
    <lineage>
        <taxon>Viruses</taxon>
        <taxon>Duplodnaviria</taxon>
        <taxon>Heunggongvirae</taxon>
        <taxon>Uroviricota</taxon>
        <taxon>Caudoviricetes</taxon>
        <taxon>Arenbergviridae</taxon>
        <taxon>Wroclawvirus</taxon>
        <taxon>Wroclawvirus PA5oct</taxon>
    </lineage>
</organism>
<dbReference type="EMBL" id="MK797984">
    <property type="protein sequence ID" value="QCG75971.1"/>
    <property type="molecule type" value="Genomic_DNA"/>
</dbReference>
<keyword evidence="2" id="KW-1185">Reference proteome</keyword>
<name>A0A4Y5JUZ5_9CAUD</name>
<protein>
    <submittedName>
        <fullName evidence="1">Uncharacterized protein</fullName>
    </submittedName>
</protein>
<evidence type="ECO:0000313" key="2">
    <source>
        <dbReference type="Proteomes" id="UP000316733"/>
    </source>
</evidence>